<feature type="active site" evidence="2">
    <location>
        <position position="134"/>
    </location>
</feature>
<keyword evidence="4" id="KW-1185">Reference proteome</keyword>
<dbReference type="Gene3D" id="3.90.45.10">
    <property type="entry name" value="Peptide deformylase"/>
    <property type="match status" value="1"/>
</dbReference>
<dbReference type="PANTHER" id="PTHR10458:SF22">
    <property type="entry name" value="PEPTIDE DEFORMYLASE"/>
    <property type="match status" value="1"/>
</dbReference>
<dbReference type="PRINTS" id="PR01576">
    <property type="entry name" value="PDEFORMYLASE"/>
</dbReference>
<dbReference type="Proteomes" id="UP000321304">
    <property type="component" value="Unassembled WGS sequence"/>
</dbReference>
<dbReference type="Pfam" id="PF01327">
    <property type="entry name" value="Pep_deformylase"/>
    <property type="match status" value="1"/>
</dbReference>
<dbReference type="PIRSF" id="PIRSF004749">
    <property type="entry name" value="Pep_def"/>
    <property type="match status" value="1"/>
</dbReference>
<dbReference type="CDD" id="cd00487">
    <property type="entry name" value="Pep_deformylase"/>
    <property type="match status" value="1"/>
</dbReference>
<evidence type="ECO:0000313" key="4">
    <source>
        <dbReference type="Proteomes" id="UP000321304"/>
    </source>
</evidence>
<gene>
    <name evidence="3" type="ORF">FBZ93_101530</name>
</gene>
<evidence type="ECO:0000313" key="3">
    <source>
        <dbReference type="EMBL" id="TWC07238.1"/>
    </source>
</evidence>
<reference evidence="3 4" key="1">
    <citation type="submission" date="2019-06" db="EMBL/GenBank/DDBJ databases">
        <title>Genomic Encyclopedia of Type Strains, Phase IV (KMG-V): Genome sequencing to study the core and pangenomes of soil and plant-associated prokaryotes.</title>
        <authorList>
            <person name="Whitman W."/>
        </authorList>
    </citation>
    <scope>NUCLEOTIDE SEQUENCE [LARGE SCALE GENOMIC DNA]</scope>
    <source>
        <strain evidence="3 4">BR 10355</strain>
    </source>
</reference>
<dbReference type="RefSeq" id="WP_146984408.1">
    <property type="nucleotide sequence ID" value="NZ_VITY01000001.1"/>
</dbReference>
<dbReference type="NCBIfam" id="NF009484">
    <property type="entry name" value="PRK12846.1-5"/>
    <property type="match status" value="1"/>
</dbReference>
<dbReference type="HAMAP" id="MF_00163">
    <property type="entry name" value="Pep_deformylase"/>
    <property type="match status" value="1"/>
</dbReference>
<dbReference type="NCBIfam" id="TIGR00079">
    <property type="entry name" value="pept_deformyl"/>
    <property type="match status" value="1"/>
</dbReference>
<dbReference type="OrthoDB" id="9804313at2"/>
<dbReference type="InterPro" id="IPR036821">
    <property type="entry name" value="Peptide_deformylase_sf"/>
</dbReference>
<dbReference type="EMBL" id="VITY01000001">
    <property type="protein sequence ID" value="TWC07238.1"/>
    <property type="molecule type" value="Genomic_DNA"/>
</dbReference>
<comment type="caution">
    <text evidence="2">Lacks conserved residue(s) required for the propagation of feature annotation.</text>
</comment>
<dbReference type="SUPFAM" id="SSF56420">
    <property type="entry name" value="Peptide deformylase"/>
    <property type="match status" value="1"/>
</dbReference>
<dbReference type="InterPro" id="IPR023635">
    <property type="entry name" value="Peptide_deformylase"/>
</dbReference>
<dbReference type="AlphaFoldDB" id="A0A560MIN8"/>
<dbReference type="PANTHER" id="PTHR10458">
    <property type="entry name" value="PEPTIDE DEFORMYLASE"/>
    <property type="match status" value="1"/>
</dbReference>
<evidence type="ECO:0000256" key="1">
    <source>
        <dbReference type="ARBA" id="ARBA00010759"/>
    </source>
</evidence>
<evidence type="ECO:0000256" key="2">
    <source>
        <dbReference type="HAMAP-Rule" id="MF_00163"/>
    </source>
</evidence>
<sequence>MTIRSIVRYPDPRLALTAQPVAMFDDALRELAADLLETMHAAPGIGITAPHIGVSLRVVVLELDTREGPRTYVNPEIIYASDEMILHKEGSVSMPGVNDEVERHARVRIRYQDLDGNMQTEESDGLRAVCHRHEIDQLDGLFWIRRLSRLKRERLIKRYEKISRG</sequence>
<protein>
    <recommendedName>
        <fullName evidence="2">Peptide deformylase-like</fullName>
    </recommendedName>
    <alternativeName>
        <fullName evidence="2">Polypeptide deformylase-like</fullName>
    </alternativeName>
</protein>
<proteinExistence type="inferred from homology"/>
<dbReference type="NCBIfam" id="NF001159">
    <property type="entry name" value="PRK00150.1-3"/>
    <property type="match status" value="1"/>
</dbReference>
<dbReference type="STRING" id="1755647.AS156_34715"/>
<accession>A0A560MIN8</accession>
<name>A0A560MIN8_9BRAD</name>
<comment type="caution">
    <text evidence="3">The sequence shown here is derived from an EMBL/GenBank/DDBJ whole genome shotgun (WGS) entry which is preliminary data.</text>
</comment>
<comment type="similarity">
    <text evidence="1 2">Belongs to the polypeptide deformylase family.</text>
</comment>
<dbReference type="GO" id="GO:0042586">
    <property type="term" value="F:peptide deformylase activity"/>
    <property type="evidence" value="ECO:0007669"/>
    <property type="project" value="InterPro"/>
</dbReference>
<organism evidence="3 4">
    <name type="scientific">Bradyrhizobium macuxiense</name>
    <dbReference type="NCBI Taxonomy" id="1755647"/>
    <lineage>
        <taxon>Bacteria</taxon>
        <taxon>Pseudomonadati</taxon>
        <taxon>Pseudomonadota</taxon>
        <taxon>Alphaproteobacteria</taxon>
        <taxon>Hyphomicrobiales</taxon>
        <taxon>Nitrobacteraceae</taxon>
        <taxon>Bradyrhizobium</taxon>
    </lineage>
</organism>